<keyword evidence="5 10" id="KW-0378">Hydrolase</keyword>
<dbReference type="GO" id="GO:0006491">
    <property type="term" value="P:N-glycan processing"/>
    <property type="evidence" value="ECO:0007669"/>
    <property type="project" value="TreeGrafter"/>
</dbReference>
<accession>A0AAV5RSU6</accession>
<evidence type="ECO:0000256" key="3">
    <source>
        <dbReference type="ARBA" id="ARBA00007806"/>
    </source>
</evidence>
<evidence type="ECO:0000259" key="13">
    <source>
        <dbReference type="Pfam" id="PF13802"/>
    </source>
</evidence>
<feature type="domain" description="Glycoside hydrolase family 31 TIM barrel" evidence="12">
    <location>
        <begin position="379"/>
        <end position="708"/>
    </location>
</feature>
<dbReference type="InterPro" id="IPR017853">
    <property type="entry name" value="GH"/>
</dbReference>
<dbReference type="InterPro" id="IPR025887">
    <property type="entry name" value="Glyco_hydro_31_N_dom"/>
</dbReference>
<dbReference type="AlphaFoldDB" id="A0AAV5RSU6"/>
<dbReference type="SUPFAM" id="SSF51011">
    <property type="entry name" value="Glycosyl hydrolase domain"/>
    <property type="match status" value="1"/>
</dbReference>
<feature type="chain" id="PRO_5043674945" description="Glucosidase II subunit alpha" evidence="11">
    <location>
        <begin position="20"/>
        <end position="944"/>
    </location>
</feature>
<evidence type="ECO:0000256" key="1">
    <source>
        <dbReference type="ARBA" id="ARBA00004240"/>
    </source>
</evidence>
<dbReference type="GO" id="GO:0017177">
    <property type="term" value="C:glucosidase II complex"/>
    <property type="evidence" value="ECO:0007669"/>
    <property type="project" value="TreeGrafter"/>
</dbReference>
<dbReference type="SUPFAM" id="SSF74650">
    <property type="entry name" value="Galactose mutarotase-like"/>
    <property type="match status" value="1"/>
</dbReference>
<proteinExistence type="inferred from homology"/>
<evidence type="ECO:0000256" key="11">
    <source>
        <dbReference type="SAM" id="SignalP"/>
    </source>
</evidence>
<evidence type="ECO:0000256" key="6">
    <source>
        <dbReference type="ARBA" id="ARBA00022824"/>
    </source>
</evidence>
<keyword evidence="8 10" id="KW-0326">Glycosidase</keyword>
<evidence type="ECO:0000256" key="9">
    <source>
        <dbReference type="ARBA" id="ARBA00042895"/>
    </source>
</evidence>
<feature type="domain" description="Glycoside hydrolase family 31 N-terminal" evidence="13">
    <location>
        <begin position="167"/>
        <end position="335"/>
    </location>
</feature>
<evidence type="ECO:0000259" key="12">
    <source>
        <dbReference type="Pfam" id="PF01055"/>
    </source>
</evidence>
<dbReference type="EMBL" id="BTGD01000003">
    <property type="protein sequence ID" value="GMM54654.1"/>
    <property type="molecule type" value="Genomic_DNA"/>
</dbReference>
<dbReference type="InterPro" id="IPR013780">
    <property type="entry name" value="Glyco_hydro_b"/>
</dbReference>
<dbReference type="Pfam" id="PF21365">
    <property type="entry name" value="Glyco_hydro_31_3rd"/>
    <property type="match status" value="1"/>
</dbReference>
<organism evidence="15 16">
    <name type="scientific">Maudiozyma humilis</name>
    <name type="common">Sour dough yeast</name>
    <name type="synonym">Kazachstania humilis</name>
    <dbReference type="NCBI Taxonomy" id="51915"/>
    <lineage>
        <taxon>Eukaryota</taxon>
        <taxon>Fungi</taxon>
        <taxon>Dikarya</taxon>
        <taxon>Ascomycota</taxon>
        <taxon>Saccharomycotina</taxon>
        <taxon>Saccharomycetes</taxon>
        <taxon>Saccharomycetales</taxon>
        <taxon>Saccharomycetaceae</taxon>
        <taxon>Maudiozyma</taxon>
    </lineage>
</organism>
<keyword evidence="16" id="KW-1185">Reference proteome</keyword>
<dbReference type="PANTHER" id="PTHR22762">
    <property type="entry name" value="ALPHA-GLUCOSIDASE"/>
    <property type="match status" value="1"/>
</dbReference>
<comment type="caution">
    <text evidence="15">The sequence shown here is derived from an EMBL/GenBank/DDBJ whole genome shotgun (WGS) entry which is preliminary data.</text>
</comment>
<dbReference type="CDD" id="cd14752">
    <property type="entry name" value="GH31_N"/>
    <property type="match status" value="1"/>
</dbReference>
<sequence length="944" mass="107990">MRALNVILGLVLLCTHAAAFTDYLLKKCHQAGFCQRNRDYAKNIQLSHNSYYHIDELSVVVDNTTNTLHADIVKTVPREDIGDVVVRLPFTLAFQQDMLSVRFTIDEKPIEKFNNELLTPYRYNETANWSFANHSGVLDNAPLQWSTQEQQQESNALAWLSNIVFNADEEKVMELTTASSDLRVRLFLETCQINVYDGKELVLAINDRSLLNFEHHRTLEDNFQNMLPEESSYNMFADDFEYSSSDHIPFGPQSVALDFTFAGFNNLFGIPEHADSLRLRETLDEEPYRLFNVDVFQYNLNSRMPMYGAIPLLMSASKDRSVGVFWNNPADTWVDIHYEGSASQSHFMSETGVIDVVVFLGDKPADITDQFTHLTGRPTLPLMSAIGYHQCRWNYNDELDVLTVQENMDREDIPFDFIWLDLEYTDDRKYFTWRPDSFATPGKMLQKLAKYGRQLTVLIDPHLKFTYEASNKVKEHSAEIKNFMGKTYIGRCWPEDSIWIDTMGKIGRTVWDSLFKEFITEKLPSFVDNLQIWNDMNEPSIFNGPETTAPKDLIHDGGFEERAIHNVYGLTVHEATYDSMKQIYSKFDKRPFILSRAYFAGSQRTVAVWTGDNIANWDYLKMSIPMVLSSNIVGLPFNGADVAGFDGNPSPELIARWYQTGIWYPFFRGHAHIDSIRREPYLLEEPIKSNVRDSIRLRYALLPTLYSAFHQSSVDGSPIMKPMFFEYPEYSEFYDIDDQFYVGDYGIVVKPITSTETFSTEIVLAPGIYYDLQSLKSTTVDKLDTVTVDAPLDKIPAFIEGGHLLIKKEVYRRSSKLMINDPYTIVVAPTLSTGSASGKLYVDDGVTFEYESGNYLDVSFTFTNNSVLENTIIHEPSDSKTLGNMYIHKIVLATDGNNVDVGKNAKITVGSDVREVTVEFDEETSSAVIRDAQIRIDEPWRVEF</sequence>
<name>A0AAV5RSU6_MAUHU</name>
<dbReference type="Gene3D" id="2.60.40.1180">
    <property type="entry name" value="Golgi alpha-mannosidase II"/>
    <property type="match status" value="2"/>
</dbReference>
<protein>
    <recommendedName>
        <fullName evidence="9">Glucosidase II subunit alpha</fullName>
    </recommendedName>
</protein>
<evidence type="ECO:0000259" key="14">
    <source>
        <dbReference type="Pfam" id="PF21365"/>
    </source>
</evidence>
<evidence type="ECO:0000256" key="10">
    <source>
        <dbReference type="RuleBase" id="RU361185"/>
    </source>
</evidence>
<dbReference type="GO" id="GO:0030246">
    <property type="term" value="F:carbohydrate binding"/>
    <property type="evidence" value="ECO:0007669"/>
    <property type="project" value="InterPro"/>
</dbReference>
<evidence type="ECO:0000256" key="5">
    <source>
        <dbReference type="ARBA" id="ARBA00022801"/>
    </source>
</evidence>
<evidence type="ECO:0000313" key="16">
    <source>
        <dbReference type="Proteomes" id="UP001377567"/>
    </source>
</evidence>
<feature type="signal peptide" evidence="11">
    <location>
        <begin position="1"/>
        <end position="19"/>
    </location>
</feature>
<comment type="pathway">
    <text evidence="2">Glycan metabolism; N-glycan metabolism.</text>
</comment>
<dbReference type="Gene3D" id="3.20.20.80">
    <property type="entry name" value="Glycosidases"/>
    <property type="match status" value="2"/>
</dbReference>
<keyword evidence="4 11" id="KW-0732">Signal</keyword>
<keyword evidence="7" id="KW-0325">Glycoprotein</keyword>
<evidence type="ECO:0000256" key="2">
    <source>
        <dbReference type="ARBA" id="ARBA00004833"/>
    </source>
</evidence>
<dbReference type="Gene3D" id="2.60.40.1760">
    <property type="entry name" value="glycosyl hydrolase (family 31)"/>
    <property type="match status" value="1"/>
</dbReference>
<evidence type="ECO:0000313" key="15">
    <source>
        <dbReference type="EMBL" id="GMM54654.1"/>
    </source>
</evidence>
<evidence type="ECO:0000256" key="7">
    <source>
        <dbReference type="ARBA" id="ARBA00023180"/>
    </source>
</evidence>
<dbReference type="InterPro" id="IPR000322">
    <property type="entry name" value="Glyco_hydro_31_TIM"/>
</dbReference>
<comment type="subcellular location">
    <subcellularLocation>
        <location evidence="1">Endoplasmic reticulum</location>
    </subcellularLocation>
</comment>
<dbReference type="GO" id="GO:0090599">
    <property type="term" value="F:alpha-glucosidase activity"/>
    <property type="evidence" value="ECO:0007669"/>
    <property type="project" value="TreeGrafter"/>
</dbReference>
<dbReference type="InterPro" id="IPR048395">
    <property type="entry name" value="Glyco_hydro_31_C"/>
</dbReference>
<dbReference type="InterPro" id="IPR011013">
    <property type="entry name" value="Gal_mutarotase_sf_dom"/>
</dbReference>
<dbReference type="CDD" id="cd06603">
    <property type="entry name" value="GH31_GANC_GANAB_alpha"/>
    <property type="match status" value="1"/>
</dbReference>
<reference evidence="15 16" key="1">
    <citation type="journal article" date="2023" name="Elife">
        <title>Identification of key yeast species and microbe-microbe interactions impacting larval growth of Drosophila in the wild.</title>
        <authorList>
            <person name="Mure A."/>
            <person name="Sugiura Y."/>
            <person name="Maeda R."/>
            <person name="Honda K."/>
            <person name="Sakurai N."/>
            <person name="Takahashi Y."/>
            <person name="Watada M."/>
            <person name="Katoh T."/>
            <person name="Gotoh A."/>
            <person name="Gotoh Y."/>
            <person name="Taniguchi I."/>
            <person name="Nakamura K."/>
            <person name="Hayashi T."/>
            <person name="Katayama T."/>
            <person name="Uemura T."/>
            <person name="Hattori Y."/>
        </authorList>
    </citation>
    <scope>NUCLEOTIDE SEQUENCE [LARGE SCALE GENOMIC DNA]</scope>
    <source>
        <strain evidence="15 16">KH-74</strain>
    </source>
</reference>
<gene>
    <name evidence="15" type="ORF">DAKH74_012700</name>
</gene>
<dbReference type="Proteomes" id="UP001377567">
    <property type="component" value="Unassembled WGS sequence"/>
</dbReference>
<keyword evidence="6" id="KW-0256">Endoplasmic reticulum</keyword>
<dbReference type="PANTHER" id="PTHR22762:SF54">
    <property type="entry name" value="BCDNA.GH04962"/>
    <property type="match status" value="1"/>
</dbReference>
<dbReference type="GO" id="GO:0005975">
    <property type="term" value="P:carbohydrate metabolic process"/>
    <property type="evidence" value="ECO:0007669"/>
    <property type="project" value="InterPro"/>
</dbReference>
<evidence type="ECO:0000256" key="4">
    <source>
        <dbReference type="ARBA" id="ARBA00022729"/>
    </source>
</evidence>
<dbReference type="SUPFAM" id="SSF51445">
    <property type="entry name" value="(Trans)glycosidases"/>
    <property type="match status" value="1"/>
</dbReference>
<dbReference type="Pfam" id="PF13802">
    <property type="entry name" value="Gal_mutarotas_2"/>
    <property type="match status" value="1"/>
</dbReference>
<evidence type="ECO:0000256" key="8">
    <source>
        <dbReference type="ARBA" id="ARBA00023295"/>
    </source>
</evidence>
<comment type="similarity">
    <text evidence="3 10">Belongs to the glycosyl hydrolase 31 family.</text>
</comment>
<feature type="domain" description="Glycosyl hydrolase family 31 C-terminal" evidence="14">
    <location>
        <begin position="716"/>
        <end position="804"/>
    </location>
</feature>
<dbReference type="Pfam" id="PF01055">
    <property type="entry name" value="Glyco_hydro_31_2nd"/>
    <property type="match status" value="1"/>
</dbReference>